<dbReference type="SUPFAM" id="SSF101898">
    <property type="entry name" value="NHL repeat"/>
    <property type="match status" value="2"/>
</dbReference>
<dbReference type="InterPro" id="IPR011110">
    <property type="entry name" value="Reg_prop"/>
</dbReference>
<gene>
    <name evidence="2" type="ORF">F7D71_01745</name>
</gene>
<reference evidence="3" key="1">
    <citation type="submission" date="2019-09" db="EMBL/GenBank/DDBJ databases">
        <title>Distinct polysaccharide growth profiles of human intestinal Prevotella copri isolates.</title>
        <authorList>
            <person name="Fehlner-Peach H."/>
            <person name="Magnabosco C."/>
            <person name="Raghavan V."/>
            <person name="Scher J.U."/>
            <person name="Tett A."/>
            <person name="Cox L.M."/>
            <person name="Gottsegen C."/>
            <person name="Watters A."/>
            <person name="Wiltshire- Gordon J.D."/>
            <person name="Segata N."/>
            <person name="Bonneau R."/>
            <person name="Littman D.R."/>
        </authorList>
    </citation>
    <scope>NUCLEOTIDE SEQUENCE [LARGE SCALE GENOMIC DNA]</scope>
    <source>
        <strain evidence="3">BU41712</strain>
    </source>
</reference>
<dbReference type="Pfam" id="PF07494">
    <property type="entry name" value="Reg_prop"/>
    <property type="match status" value="1"/>
</dbReference>
<feature type="domain" description="PorZ N-terminal beta-propeller" evidence="1">
    <location>
        <begin position="44"/>
        <end position="196"/>
    </location>
</feature>
<dbReference type="InterPro" id="IPR015943">
    <property type="entry name" value="WD40/YVTN_repeat-like_dom_sf"/>
</dbReference>
<dbReference type="Gene3D" id="2.130.10.10">
    <property type="entry name" value="YVTN repeat-like/Quinoprotein amine dehydrogenase"/>
    <property type="match status" value="2"/>
</dbReference>
<sequence>MKTITLLITILFMTLPLSAIDKGSWEIYTSYNDITEIEPAGNQVFALASNGLFSYHIKNGSVTTYDKANTLSDFDINHIAWNKNTKKLVITYTNGNIDLLDANGNVVNVPDLYLKSMTDNKQINHINISGTNAYLSLPFGIIKLDTKEGKILDTYKLGFNVNYSYIEDNCLYAASKEAGLYRGVLKNNLIDKNNWEKTGNFKEQTKNSTTVYDTTNKYWWTVKEGKLTYYTLNTDKEKIYQTEGIIPDGPASNKFYRLYINKNKLYAVAGAWSQEKDCNNMGEVHVWNGEKWEEFEQPSDASLGHRYRDLLCLDFDPSKEGHIMVGSKAGLYEFQDGKFIKCYNKDNTSVITSPLSKSYTIISSVKYDTTGKLWLLNSLGDNSILSFDQSTQEWKNYPHTEIGSSDRYNLTGLIIDENNGNMWFVNNSYEKNRLYKYNYNTDELTMYGATFTNEDGKNITPIYVHCLTEDRNGNIWIGTTSGPLYLSLSDIKNGTDIFTQHKVPRNDNTNYADYLLDNSNIRCIAVDGANQKWFGTDNGVYLISDDCNTQIYHFNTENSPLISNTIHSIAINNNAGKVYFATDKGLCSFNNGIVSPNAEMTKDNVYAYPNPVKPDYTGKINIVGLSFNADIKIVSTNGTLINEGRSAGGSYTWDGCDLNGKKVASGIYMVETATESGEKGIVCKIAIIR</sequence>
<dbReference type="RefSeq" id="WP_022120497.1">
    <property type="nucleotide sequence ID" value="NZ_VZBX01000062.1"/>
</dbReference>
<proteinExistence type="predicted"/>
<evidence type="ECO:0000259" key="1">
    <source>
        <dbReference type="Pfam" id="PF21544"/>
    </source>
</evidence>
<protein>
    <submittedName>
        <fullName evidence="2">Por secretion system protein</fullName>
    </submittedName>
</protein>
<dbReference type="EMBL" id="VZBZ01000011">
    <property type="protein sequence ID" value="MQN76611.1"/>
    <property type="molecule type" value="Genomic_DNA"/>
</dbReference>
<dbReference type="InterPro" id="IPR048954">
    <property type="entry name" value="PorZ_N"/>
</dbReference>
<name>A0AA90UL34_9BACT</name>
<dbReference type="Gene3D" id="2.60.40.4070">
    <property type="match status" value="1"/>
</dbReference>
<accession>A0AA90UL34</accession>
<dbReference type="SUPFAM" id="SSF69322">
    <property type="entry name" value="Tricorn protease domain 2"/>
    <property type="match status" value="1"/>
</dbReference>
<dbReference type="Proteomes" id="UP000423156">
    <property type="component" value="Unassembled WGS sequence"/>
</dbReference>
<evidence type="ECO:0000313" key="2">
    <source>
        <dbReference type="EMBL" id="MQN76611.1"/>
    </source>
</evidence>
<organism evidence="2 3">
    <name type="scientific">Segatella copri</name>
    <dbReference type="NCBI Taxonomy" id="165179"/>
    <lineage>
        <taxon>Bacteria</taxon>
        <taxon>Pseudomonadati</taxon>
        <taxon>Bacteroidota</taxon>
        <taxon>Bacteroidia</taxon>
        <taxon>Bacteroidales</taxon>
        <taxon>Prevotellaceae</taxon>
        <taxon>Segatella</taxon>
    </lineage>
</organism>
<evidence type="ECO:0000313" key="3">
    <source>
        <dbReference type="Proteomes" id="UP000423156"/>
    </source>
</evidence>
<dbReference type="Pfam" id="PF21544">
    <property type="entry name" value="PorZ_N_b_propeller"/>
    <property type="match status" value="1"/>
</dbReference>
<comment type="caution">
    <text evidence="2">The sequence shown here is derived from an EMBL/GenBank/DDBJ whole genome shotgun (WGS) entry which is preliminary data.</text>
</comment>
<dbReference type="AlphaFoldDB" id="A0AA90UL34"/>